<dbReference type="GO" id="GO:0003985">
    <property type="term" value="F:acetyl-CoA C-acetyltransferase activity"/>
    <property type="evidence" value="ECO:0007669"/>
    <property type="project" value="TreeGrafter"/>
</dbReference>
<evidence type="ECO:0000259" key="7">
    <source>
        <dbReference type="Pfam" id="PF02803"/>
    </source>
</evidence>
<dbReference type="Pfam" id="PF00108">
    <property type="entry name" value="Thiolase_N"/>
    <property type="match status" value="1"/>
</dbReference>
<evidence type="ECO:0000256" key="1">
    <source>
        <dbReference type="ARBA" id="ARBA00010982"/>
    </source>
</evidence>
<dbReference type="InterPro" id="IPR020617">
    <property type="entry name" value="Thiolase_C"/>
</dbReference>
<dbReference type="EMBL" id="GU080126">
    <property type="protein sequence ID" value="ADB04323.1"/>
    <property type="molecule type" value="Genomic_DNA"/>
</dbReference>
<dbReference type="GO" id="GO:0006635">
    <property type="term" value="P:fatty acid beta-oxidation"/>
    <property type="evidence" value="ECO:0007669"/>
    <property type="project" value="TreeGrafter"/>
</dbReference>
<dbReference type="CDD" id="cd00751">
    <property type="entry name" value="thiolase"/>
    <property type="match status" value="1"/>
</dbReference>
<dbReference type="SUPFAM" id="SSF53901">
    <property type="entry name" value="Thiolase-like"/>
    <property type="match status" value="2"/>
</dbReference>
<dbReference type="PROSITE" id="PS00737">
    <property type="entry name" value="THIOLASE_2"/>
    <property type="match status" value="1"/>
</dbReference>
<comment type="similarity">
    <text evidence="1 5">Belongs to the thiolase-like superfamily. Thiolase family.</text>
</comment>
<dbReference type="InterPro" id="IPR020616">
    <property type="entry name" value="Thiolase_N"/>
</dbReference>
<dbReference type="AlphaFoldDB" id="D2XBK4"/>
<dbReference type="InterPro" id="IPR016039">
    <property type="entry name" value="Thiolase-like"/>
</dbReference>
<dbReference type="Gene3D" id="3.40.47.10">
    <property type="match status" value="1"/>
</dbReference>
<feature type="non-terminal residue" evidence="8">
    <location>
        <position position="449"/>
    </location>
</feature>
<dbReference type="NCBIfam" id="TIGR01930">
    <property type="entry name" value="AcCoA-C-Actrans"/>
    <property type="match status" value="1"/>
</dbReference>
<proteinExistence type="inferred from homology"/>
<keyword evidence="2 5" id="KW-0808">Transferase</keyword>
<feature type="domain" description="Thiolase N-terminal" evidence="6">
    <location>
        <begin position="17"/>
        <end position="279"/>
    </location>
</feature>
<dbReference type="InterPro" id="IPR002155">
    <property type="entry name" value="Thiolase"/>
</dbReference>
<dbReference type="PANTHER" id="PTHR18919:SF107">
    <property type="entry name" value="ACETYL-COA ACETYLTRANSFERASE, CYTOSOLIC"/>
    <property type="match status" value="1"/>
</dbReference>
<feature type="active site" description="Proton acceptor" evidence="4">
    <location>
        <position position="367"/>
    </location>
</feature>
<evidence type="ECO:0000256" key="3">
    <source>
        <dbReference type="ARBA" id="ARBA00023315"/>
    </source>
</evidence>
<feature type="active site" description="Proton acceptor" evidence="4">
    <location>
        <position position="395"/>
    </location>
</feature>
<evidence type="ECO:0000313" key="8">
    <source>
        <dbReference type="EMBL" id="ADB04323.1"/>
    </source>
</evidence>
<protein>
    <submittedName>
        <fullName evidence="8">Putative acetyl-CoA acetyltransferase</fullName>
    </submittedName>
</protein>
<sequence length="449" mass="48962">MTKRRKNMAEMLDYQDVVLIDGARTPIGKFGGSLKDLMVWQIGAMAIKGVMERTGIDPEQIDEVIMSHTRQDGTGTNPARNMMLFAGLPKRIPAHTVNMVCAAGLKAVHLAVQSIRLGETEVAIVGGSESMSNIPHMLRGARWRPLGRLNNISIDDAFLYLSDNYSKLTPGLTAERCSEKHGLTKEENDITGYESHVKAAKAWADGVFDDEVFPVDIPGEKIKGGYKPFTLYSDECYRKDASMESMRKLPTPFKKDGTVTAGSSSGITDGSGASLIMSRKKAQELGLKPIASFVDFLFYGLEPADFPDGPGLSIPIILKRNNMTLDDMKYVEINEAFGSVILAAEKMLNWHDRDKLNPHGGCIALGHPTGYSGARLTLHLAHTLKKGEYGLACLCGGGGMAGNMIIKSERDPNQTFKKVIVGLDEKTGMAVSREPSAGDLEKMKKHEII</sequence>
<accession>D2XBK4</accession>
<organism evidence="8">
    <name type="scientific">bacterium enrichment culture clone N47</name>
    <dbReference type="NCBI Taxonomy" id="700510"/>
    <lineage>
        <taxon>Bacteria</taxon>
        <taxon>environmental samples</taxon>
    </lineage>
</organism>
<dbReference type="PANTHER" id="PTHR18919">
    <property type="entry name" value="ACETYL-COA C-ACYLTRANSFERASE"/>
    <property type="match status" value="1"/>
</dbReference>
<name>D2XBK4_9BACT</name>
<feature type="domain" description="Thiolase C-terminal" evidence="7">
    <location>
        <begin position="287"/>
        <end position="407"/>
    </location>
</feature>
<dbReference type="InterPro" id="IPR020613">
    <property type="entry name" value="Thiolase_CS"/>
</dbReference>
<dbReference type="Pfam" id="PF02803">
    <property type="entry name" value="Thiolase_C"/>
    <property type="match status" value="1"/>
</dbReference>
<evidence type="ECO:0000256" key="4">
    <source>
        <dbReference type="PIRSR" id="PIRSR000429-1"/>
    </source>
</evidence>
<reference evidence="8" key="1">
    <citation type="journal article" date="2010" name="J. Bacteriol.">
        <title>Combined genomic and proteomic approaches identify gene clusters involved in anaerobic 2-methylnaphthalene degradation in the sulfate-reducing enrichment culture N47.</title>
        <authorList>
            <person name="Selesi D."/>
            <person name="Jehmlich N."/>
            <person name="von Bergen M."/>
            <person name="Schmidt F."/>
            <person name="Rattei T."/>
            <person name="Tischler P."/>
            <person name="Lueders T."/>
            <person name="Meckenstock R.U."/>
        </authorList>
    </citation>
    <scope>NUCLEOTIDE SEQUENCE</scope>
</reference>
<dbReference type="PIRSF" id="PIRSF000429">
    <property type="entry name" value="Ac-CoA_Ac_transf"/>
    <property type="match status" value="1"/>
</dbReference>
<evidence type="ECO:0000256" key="2">
    <source>
        <dbReference type="ARBA" id="ARBA00022679"/>
    </source>
</evidence>
<feature type="active site" description="Acyl-thioester intermediate" evidence="4">
    <location>
        <position position="101"/>
    </location>
</feature>
<keyword evidence="3 5" id="KW-0012">Acyltransferase</keyword>
<evidence type="ECO:0000259" key="6">
    <source>
        <dbReference type="Pfam" id="PF00108"/>
    </source>
</evidence>
<evidence type="ECO:0000256" key="5">
    <source>
        <dbReference type="RuleBase" id="RU003557"/>
    </source>
</evidence>